<evidence type="ECO:0000313" key="3">
    <source>
        <dbReference type="EMBL" id="KAA9010446.1"/>
    </source>
</evidence>
<organism evidence="3 4">
    <name type="scientific">Histidinibacterium aquaticum</name>
    <dbReference type="NCBI Taxonomy" id="2613962"/>
    <lineage>
        <taxon>Bacteria</taxon>
        <taxon>Pseudomonadati</taxon>
        <taxon>Pseudomonadota</taxon>
        <taxon>Alphaproteobacteria</taxon>
        <taxon>Rhodobacterales</taxon>
        <taxon>Paracoccaceae</taxon>
        <taxon>Histidinibacterium</taxon>
    </lineage>
</organism>
<accession>A0A5J5GPZ7</accession>
<dbReference type="Pfam" id="PF05532">
    <property type="entry name" value="CsbD"/>
    <property type="match status" value="1"/>
</dbReference>
<dbReference type="InterPro" id="IPR026042">
    <property type="entry name" value="YjbJ"/>
</dbReference>
<dbReference type="PANTHER" id="PTHR34977">
    <property type="entry name" value="UPF0337 PROTEIN YJBJ"/>
    <property type="match status" value="1"/>
</dbReference>
<dbReference type="InterPro" id="IPR036629">
    <property type="entry name" value="YjbJ_sf"/>
</dbReference>
<dbReference type="AlphaFoldDB" id="A0A5J5GPZ7"/>
<proteinExistence type="inferred from homology"/>
<dbReference type="SUPFAM" id="SSF69047">
    <property type="entry name" value="Hypothetical protein YjbJ"/>
    <property type="match status" value="1"/>
</dbReference>
<name>A0A5J5GPZ7_9RHOB</name>
<dbReference type="Gene3D" id="1.10.1470.10">
    <property type="entry name" value="YjbJ"/>
    <property type="match status" value="1"/>
</dbReference>
<reference evidence="3 4" key="1">
    <citation type="submission" date="2019-09" db="EMBL/GenBank/DDBJ databases">
        <authorList>
            <person name="Park J.-S."/>
            <person name="Choi H.-J."/>
        </authorList>
    </citation>
    <scope>NUCLEOTIDE SEQUENCE [LARGE SCALE GENOMIC DNA]</scope>
    <source>
        <strain evidence="3 4">176SS1-4</strain>
    </source>
</reference>
<protein>
    <submittedName>
        <fullName evidence="3">CsbD family protein</fullName>
    </submittedName>
</protein>
<feature type="domain" description="CsbD-like" evidence="2">
    <location>
        <begin position="4"/>
        <end position="55"/>
    </location>
</feature>
<dbReference type="InterPro" id="IPR050423">
    <property type="entry name" value="UPF0337_stress_rsp"/>
</dbReference>
<evidence type="ECO:0000256" key="1">
    <source>
        <dbReference type="ARBA" id="ARBA00009129"/>
    </source>
</evidence>
<keyword evidence="4" id="KW-1185">Reference proteome</keyword>
<dbReference type="Proteomes" id="UP000326554">
    <property type="component" value="Unassembled WGS sequence"/>
</dbReference>
<dbReference type="InterPro" id="IPR008462">
    <property type="entry name" value="CsbD"/>
</dbReference>
<dbReference type="PIRSF" id="PIRSF039008">
    <property type="entry name" value="YjbJ"/>
    <property type="match status" value="1"/>
</dbReference>
<dbReference type="EMBL" id="VYQE01000001">
    <property type="protein sequence ID" value="KAA9010446.1"/>
    <property type="molecule type" value="Genomic_DNA"/>
</dbReference>
<sequence>MNWDQIQGQWKQFKGEALQNWGRLTNDDMDHAEGDQEKLEGIIQERYGKSKEEAHREVEDWISKREPH</sequence>
<dbReference type="RefSeq" id="WP_150443932.1">
    <property type="nucleotide sequence ID" value="NZ_VYQE01000001.1"/>
</dbReference>
<evidence type="ECO:0000313" key="4">
    <source>
        <dbReference type="Proteomes" id="UP000326554"/>
    </source>
</evidence>
<evidence type="ECO:0000259" key="2">
    <source>
        <dbReference type="Pfam" id="PF05532"/>
    </source>
</evidence>
<dbReference type="PANTHER" id="PTHR34977:SF1">
    <property type="entry name" value="UPF0337 PROTEIN YJBJ"/>
    <property type="match status" value="1"/>
</dbReference>
<gene>
    <name evidence="3" type="ORF">F3S47_04165</name>
</gene>
<comment type="caution">
    <text evidence="3">The sequence shown here is derived from an EMBL/GenBank/DDBJ whole genome shotgun (WGS) entry which is preliminary data.</text>
</comment>
<comment type="similarity">
    <text evidence="1">Belongs to the UPF0337 (CsbD) family.</text>
</comment>